<dbReference type="Pfam" id="PF14054">
    <property type="entry name" value="DUF4249"/>
    <property type="match status" value="1"/>
</dbReference>
<sequence>MKNSLLLFVISLSFFSCEKKVDFQLEKTQPKLTIEATIENGQAPIVILSNSIDYFSTISLQQLSGIFVHNAIVEISNQRQTHRLKEYAIPVGPGLFYYYYSTDSSSLSTAITGELNMAYTLNITSQNEQYSAATTIPNITKKIDSIWWKPTPNDTSNKKATVIMKATDPPGFGDYVRYWTKKNRESFLPGLNSVFDDLIIDGTTYELEVEPGFNRNKSWSDNEKESVFHKGDTVAVKLSNIDKATYDFWRTMEYTYQSVGNPFSTPTKVISNIKGNALGYFGGYASQYRQLVIPQ</sequence>
<evidence type="ECO:0000313" key="2">
    <source>
        <dbReference type="Proteomes" id="UP000077177"/>
    </source>
</evidence>
<organism evidence="1 2">
    <name type="scientific">Flavisolibacter tropicus</name>
    <dbReference type="NCBI Taxonomy" id="1492898"/>
    <lineage>
        <taxon>Bacteria</taxon>
        <taxon>Pseudomonadati</taxon>
        <taxon>Bacteroidota</taxon>
        <taxon>Chitinophagia</taxon>
        <taxon>Chitinophagales</taxon>
        <taxon>Chitinophagaceae</taxon>
        <taxon>Flavisolibacter</taxon>
    </lineage>
</organism>
<name>A0A172TR84_9BACT</name>
<dbReference type="Proteomes" id="UP000077177">
    <property type="component" value="Chromosome"/>
</dbReference>
<dbReference type="RefSeq" id="WP_066401397.1">
    <property type="nucleotide sequence ID" value="NZ_CP011390.1"/>
</dbReference>
<dbReference type="EMBL" id="CP011390">
    <property type="protein sequence ID" value="ANE49317.1"/>
    <property type="molecule type" value="Genomic_DNA"/>
</dbReference>
<dbReference type="KEGG" id="fla:SY85_01175"/>
<dbReference type="AlphaFoldDB" id="A0A172TR84"/>
<accession>A0A172TR84</accession>
<reference evidence="2" key="1">
    <citation type="submission" date="2015-01" db="EMBL/GenBank/DDBJ databases">
        <title>Flavisolibacter sp./LCS9/ whole genome sequencing.</title>
        <authorList>
            <person name="Kim M.K."/>
            <person name="Srinivasan S."/>
            <person name="Lee J.-J."/>
        </authorList>
    </citation>
    <scope>NUCLEOTIDE SEQUENCE [LARGE SCALE GENOMIC DNA]</scope>
    <source>
        <strain evidence="2">LCS9</strain>
    </source>
</reference>
<protein>
    <recommendedName>
        <fullName evidence="3">DUF4249 domain-containing protein</fullName>
    </recommendedName>
</protein>
<evidence type="ECO:0008006" key="3">
    <source>
        <dbReference type="Google" id="ProtNLM"/>
    </source>
</evidence>
<evidence type="ECO:0000313" key="1">
    <source>
        <dbReference type="EMBL" id="ANE49317.1"/>
    </source>
</evidence>
<dbReference type="OrthoDB" id="647456at2"/>
<keyword evidence="2" id="KW-1185">Reference proteome</keyword>
<reference evidence="1 2" key="2">
    <citation type="journal article" date="2016" name="Int. J. Syst. Evol. Microbiol.">
        <title>Flavisolibacter tropicus sp. nov., isolated from tropical soil.</title>
        <authorList>
            <person name="Lee J.J."/>
            <person name="Kang M.S."/>
            <person name="Kim G.S."/>
            <person name="Lee C.S."/>
            <person name="Lim S."/>
            <person name="Lee J."/>
            <person name="Roh S.H."/>
            <person name="Kang H."/>
            <person name="Ha J.M."/>
            <person name="Bae S."/>
            <person name="Jung H.Y."/>
            <person name="Kim M.K."/>
        </authorList>
    </citation>
    <scope>NUCLEOTIDE SEQUENCE [LARGE SCALE GENOMIC DNA]</scope>
    <source>
        <strain evidence="1 2">LCS9</strain>
    </source>
</reference>
<dbReference type="STRING" id="1492898.SY85_01175"/>
<dbReference type="InterPro" id="IPR025345">
    <property type="entry name" value="DUF4249"/>
</dbReference>
<gene>
    <name evidence="1" type="ORF">SY85_01175</name>
</gene>
<dbReference type="PROSITE" id="PS51257">
    <property type="entry name" value="PROKAR_LIPOPROTEIN"/>
    <property type="match status" value="1"/>
</dbReference>
<proteinExistence type="predicted"/>